<organism evidence="3 4">
    <name type="scientific">Rhizopus delemar</name>
    <dbReference type="NCBI Taxonomy" id="936053"/>
    <lineage>
        <taxon>Eukaryota</taxon>
        <taxon>Fungi</taxon>
        <taxon>Fungi incertae sedis</taxon>
        <taxon>Mucoromycota</taxon>
        <taxon>Mucoromycotina</taxon>
        <taxon>Mucoromycetes</taxon>
        <taxon>Mucorales</taxon>
        <taxon>Mucorineae</taxon>
        <taxon>Rhizopodaceae</taxon>
        <taxon>Rhizopus</taxon>
    </lineage>
</organism>
<accession>A0A9P6XSV7</accession>
<protein>
    <recommendedName>
        <fullName evidence="2">Cytochrome c-type biogenesis protein H Ig-like domain-containing protein</fullName>
    </recommendedName>
</protein>
<proteinExistence type="predicted"/>
<comment type="caution">
    <text evidence="3">The sequence shown here is derived from an EMBL/GenBank/DDBJ whole genome shotgun (WGS) entry which is preliminary data.</text>
</comment>
<evidence type="ECO:0000313" key="4">
    <source>
        <dbReference type="Proteomes" id="UP000740926"/>
    </source>
</evidence>
<dbReference type="Pfam" id="PF23892">
    <property type="entry name" value="Ig_CycH"/>
    <property type="match status" value="1"/>
</dbReference>
<name>A0A9P6XSV7_9FUNG</name>
<dbReference type="EMBL" id="JAANIU010010655">
    <property type="protein sequence ID" value="KAG1531647.1"/>
    <property type="molecule type" value="Genomic_DNA"/>
</dbReference>
<reference evidence="3 4" key="1">
    <citation type="journal article" date="2020" name="Microb. Genom.">
        <title>Genetic diversity of clinical and environmental Mucorales isolates obtained from an investigation of mucormycosis cases among solid organ transplant recipients.</title>
        <authorList>
            <person name="Nguyen M.H."/>
            <person name="Kaul D."/>
            <person name="Muto C."/>
            <person name="Cheng S.J."/>
            <person name="Richter R.A."/>
            <person name="Bruno V.M."/>
            <person name="Liu G."/>
            <person name="Beyhan S."/>
            <person name="Sundermann A.J."/>
            <person name="Mounaud S."/>
            <person name="Pasculle A.W."/>
            <person name="Nierman W.C."/>
            <person name="Driscoll E."/>
            <person name="Cumbie R."/>
            <person name="Clancy C.J."/>
            <person name="Dupont C.L."/>
        </authorList>
    </citation>
    <scope>NUCLEOTIDE SEQUENCE [LARGE SCALE GENOMIC DNA]</scope>
    <source>
        <strain evidence="3 4">GL24</strain>
    </source>
</reference>
<dbReference type="AlphaFoldDB" id="A0A9P6XSV7"/>
<dbReference type="InterPro" id="IPR056412">
    <property type="entry name" value="Ig_CycH"/>
</dbReference>
<dbReference type="Proteomes" id="UP000740926">
    <property type="component" value="Unassembled WGS sequence"/>
</dbReference>
<feature type="region of interest" description="Disordered" evidence="1">
    <location>
        <begin position="44"/>
        <end position="63"/>
    </location>
</feature>
<sequence>MPVAARKLPLADFPATVGLGDGDSPMPTAPLSAHREVEVLARISRSGSANRSEDDLQSTPVKVSLPHEGVVELRFP</sequence>
<keyword evidence="4" id="KW-1185">Reference proteome</keyword>
<evidence type="ECO:0000259" key="2">
    <source>
        <dbReference type="Pfam" id="PF23892"/>
    </source>
</evidence>
<evidence type="ECO:0000256" key="1">
    <source>
        <dbReference type="SAM" id="MobiDB-lite"/>
    </source>
</evidence>
<gene>
    <name evidence="3" type="ORF">G6F50_016584</name>
</gene>
<feature type="domain" description="Cytochrome c-type biogenesis protein H Ig-like" evidence="2">
    <location>
        <begin position="1"/>
        <end position="73"/>
    </location>
</feature>
<evidence type="ECO:0000313" key="3">
    <source>
        <dbReference type="EMBL" id="KAG1531647.1"/>
    </source>
</evidence>